<dbReference type="EMBL" id="VDUZ01000073">
    <property type="protein sequence ID" value="TXL69745.1"/>
    <property type="molecule type" value="Genomic_DNA"/>
</dbReference>
<evidence type="ECO:0000259" key="1">
    <source>
        <dbReference type="PROSITE" id="PS50404"/>
    </source>
</evidence>
<dbReference type="SFLD" id="SFLDS00019">
    <property type="entry name" value="Glutathione_Transferase_(cytos"/>
    <property type="match status" value="1"/>
</dbReference>
<dbReference type="SUPFAM" id="SSF47616">
    <property type="entry name" value="GST C-terminal domain-like"/>
    <property type="match status" value="1"/>
</dbReference>
<accession>A0A5C8P982</accession>
<dbReference type="Gene3D" id="1.20.1050.10">
    <property type="match status" value="1"/>
</dbReference>
<name>A0A5C8P982_9HYPH</name>
<dbReference type="PROSITE" id="PS50404">
    <property type="entry name" value="GST_NTER"/>
    <property type="match status" value="1"/>
</dbReference>
<evidence type="ECO:0000259" key="2">
    <source>
        <dbReference type="PROSITE" id="PS50405"/>
    </source>
</evidence>
<keyword evidence="4" id="KW-1185">Reference proteome</keyword>
<dbReference type="InterPro" id="IPR036249">
    <property type="entry name" value="Thioredoxin-like_sf"/>
</dbReference>
<dbReference type="InterPro" id="IPR004045">
    <property type="entry name" value="Glutathione_S-Trfase_N"/>
</dbReference>
<dbReference type="Gene3D" id="3.40.30.10">
    <property type="entry name" value="Glutaredoxin"/>
    <property type="match status" value="1"/>
</dbReference>
<proteinExistence type="predicted"/>
<dbReference type="AlphaFoldDB" id="A0A5C8P982"/>
<reference evidence="3 4" key="1">
    <citation type="submission" date="2019-06" db="EMBL/GenBank/DDBJ databases">
        <title>New taxonomy in bacterial strain CC-CFT640, isolated from vineyard.</title>
        <authorList>
            <person name="Lin S.-Y."/>
            <person name="Tsai C.-F."/>
            <person name="Young C.-C."/>
        </authorList>
    </citation>
    <scope>NUCLEOTIDE SEQUENCE [LARGE SCALE GENOMIC DNA]</scope>
    <source>
        <strain evidence="3 4">CC-CFT640</strain>
    </source>
</reference>
<dbReference type="RefSeq" id="WP_147852178.1">
    <property type="nucleotide sequence ID" value="NZ_VDUZ01000073.1"/>
</dbReference>
<evidence type="ECO:0000313" key="4">
    <source>
        <dbReference type="Proteomes" id="UP000321638"/>
    </source>
</evidence>
<dbReference type="InterPro" id="IPR040079">
    <property type="entry name" value="Glutathione_S-Trfase"/>
</dbReference>
<feature type="domain" description="GST C-terminal" evidence="2">
    <location>
        <begin position="86"/>
        <end position="212"/>
    </location>
</feature>
<dbReference type="PANTHER" id="PTHR44051">
    <property type="entry name" value="GLUTATHIONE S-TRANSFERASE-RELATED"/>
    <property type="match status" value="1"/>
</dbReference>
<dbReference type="CDD" id="cd03056">
    <property type="entry name" value="GST_N_4"/>
    <property type="match status" value="1"/>
</dbReference>
<evidence type="ECO:0000313" key="3">
    <source>
        <dbReference type="EMBL" id="TXL69745.1"/>
    </source>
</evidence>
<protein>
    <submittedName>
        <fullName evidence="3">Glutathione S-transferase</fullName>
    </submittedName>
</protein>
<gene>
    <name evidence="3" type="ORF">FHP25_37705</name>
</gene>
<dbReference type="PROSITE" id="PS50405">
    <property type="entry name" value="GST_CTER"/>
    <property type="match status" value="1"/>
</dbReference>
<dbReference type="Pfam" id="PF13410">
    <property type="entry name" value="GST_C_2"/>
    <property type="match status" value="1"/>
</dbReference>
<dbReference type="SUPFAM" id="SSF52833">
    <property type="entry name" value="Thioredoxin-like"/>
    <property type="match status" value="1"/>
</dbReference>
<dbReference type="Proteomes" id="UP000321638">
    <property type="component" value="Unassembled WGS sequence"/>
</dbReference>
<dbReference type="InterPro" id="IPR036282">
    <property type="entry name" value="Glutathione-S-Trfase_C_sf"/>
</dbReference>
<dbReference type="InterPro" id="IPR010987">
    <property type="entry name" value="Glutathione-S-Trfase_C-like"/>
</dbReference>
<dbReference type="SFLD" id="SFLDG00358">
    <property type="entry name" value="Main_(cytGST)"/>
    <property type="match status" value="1"/>
</dbReference>
<dbReference type="OrthoDB" id="9810080at2"/>
<organism evidence="3 4">
    <name type="scientific">Vineibacter terrae</name>
    <dbReference type="NCBI Taxonomy" id="2586908"/>
    <lineage>
        <taxon>Bacteria</taxon>
        <taxon>Pseudomonadati</taxon>
        <taxon>Pseudomonadota</taxon>
        <taxon>Alphaproteobacteria</taxon>
        <taxon>Hyphomicrobiales</taxon>
        <taxon>Vineibacter</taxon>
    </lineage>
</organism>
<dbReference type="SFLD" id="SFLDG01150">
    <property type="entry name" value="Main.1:_Beta-like"/>
    <property type="match status" value="1"/>
</dbReference>
<dbReference type="Pfam" id="PF02798">
    <property type="entry name" value="GST_N"/>
    <property type="match status" value="1"/>
</dbReference>
<keyword evidence="3" id="KW-0808">Transferase</keyword>
<dbReference type="GO" id="GO:0016740">
    <property type="term" value="F:transferase activity"/>
    <property type="evidence" value="ECO:0007669"/>
    <property type="project" value="UniProtKB-KW"/>
</dbReference>
<comment type="caution">
    <text evidence="3">The sequence shown here is derived from an EMBL/GenBank/DDBJ whole genome shotgun (WGS) entry which is preliminary data.</text>
</comment>
<dbReference type="PANTHER" id="PTHR44051:SF2">
    <property type="entry name" value="HYPOTHETICAL GLUTATHIONE S-TRANSFERASE LIKE PROTEIN"/>
    <property type="match status" value="1"/>
</dbReference>
<feature type="domain" description="GST N-terminal" evidence="1">
    <location>
        <begin position="2"/>
        <end position="83"/>
    </location>
</feature>
<sequence length="212" mass="24262">MADYTLWCFAQSGNAYKVALMLNLCGTDWTPRFVDYFGGETRTPEYRAVNVMGEVPMLEHRDVRLTQSGVILDYLASSLGKFAPQSAIERRETLRWLFFDNHKLTSYTATYRFLRNWGTNVDPAVLAFFEQRVKAAFGVLEAQLAKQPFAIGERPTIADLSMCGYLYWPDEIGIDMAPYPAIRRWLDDIKALPGWEHPYALMPGHPLPARKQ</sequence>